<proteinExistence type="predicted"/>
<dbReference type="EMBL" id="JAGFNK010000325">
    <property type="protein sequence ID" value="KAI9452824.1"/>
    <property type="molecule type" value="Genomic_DNA"/>
</dbReference>
<reference evidence="1" key="1">
    <citation type="submission" date="2021-03" db="EMBL/GenBank/DDBJ databases">
        <title>Evolutionary priming and transition to the ectomycorrhizal habit in an iconic lineage of mushroom-forming fungi: is preadaptation a requirement?</title>
        <authorList>
            <consortium name="DOE Joint Genome Institute"/>
            <person name="Looney B.P."/>
            <person name="Miyauchi S."/>
            <person name="Morin E."/>
            <person name="Drula E."/>
            <person name="Courty P.E."/>
            <person name="Chicoki N."/>
            <person name="Fauchery L."/>
            <person name="Kohler A."/>
            <person name="Kuo A."/>
            <person name="LaButti K."/>
            <person name="Pangilinan J."/>
            <person name="Lipzen A."/>
            <person name="Riley R."/>
            <person name="Andreopoulos W."/>
            <person name="He G."/>
            <person name="Johnson J."/>
            <person name="Barry K.W."/>
            <person name="Grigoriev I.V."/>
            <person name="Nagy L."/>
            <person name="Hibbett D."/>
            <person name="Henrissat B."/>
            <person name="Matheny P.B."/>
            <person name="Labbe J."/>
            <person name="Martin A.F."/>
        </authorList>
    </citation>
    <scope>NUCLEOTIDE SEQUENCE</scope>
    <source>
        <strain evidence="1">BPL698</strain>
    </source>
</reference>
<comment type="caution">
    <text evidence="1">The sequence shown here is derived from an EMBL/GenBank/DDBJ whole genome shotgun (WGS) entry which is preliminary data.</text>
</comment>
<dbReference type="Proteomes" id="UP001207468">
    <property type="component" value="Unassembled WGS sequence"/>
</dbReference>
<keyword evidence="2" id="KW-1185">Reference proteome</keyword>
<accession>A0ACC0TZW3</accession>
<organism evidence="1 2">
    <name type="scientific">Russula earlei</name>
    <dbReference type="NCBI Taxonomy" id="71964"/>
    <lineage>
        <taxon>Eukaryota</taxon>
        <taxon>Fungi</taxon>
        <taxon>Dikarya</taxon>
        <taxon>Basidiomycota</taxon>
        <taxon>Agaricomycotina</taxon>
        <taxon>Agaricomycetes</taxon>
        <taxon>Russulales</taxon>
        <taxon>Russulaceae</taxon>
        <taxon>Russula</taxon>
    </lineage>
</organism>
<protein>
    <submittedName>
        <fullName evidence="1">Uncharacterized protein</fullName>
    </submittedName>
</protein>
<sequence>MLTPRSIPRHAIRIQFVISTLLGMPPRRTSASSPASSHLRDESSGNHLHDAGSPQTHASHARTHGTEGRHAACFATWIRITGEAHPEPASECSGDHPASATALSGARRLCLFCGSCTVTGAFPSLWPSPHAPLDDHDDHLERDFATVNDADAFERLRQNGQNGAKVAKKRMALRRWRRSNVRGRGRGGGLAKSKFIANGTKPNVSVNTRGLSARRLSSKSAARAAIDRGHALVLAVECHRGVADDGPKRVYEGDGSLVRGPTLDGILKHTRLERQDLSDGSDGWRPLKKMFCSAGNTLVTRSLASASRAWQTCGATCLARRRSFRAVNRRPKNSAHRVADMLERESGSGSLMSSRTKVERSENELQTRASNGNSRFKSLDLIFKENSGRVIRFPKNSKLDVMIVGDAHKCSVACLERFCVTDQLEKLWLWDYKVDVHGYVEFIEKGRLDLGERPKPGAKSNRNREHSKGQDGKGDWLTKVALAFLETNSFATRDVAGVRLIHLRTNPEGTSPEFPPPKCPDFSAPGMVSALLLPTFPNPKYDVHIIAYTSLFRIVNKFHQEVFSDPTVPNRLNRSIDFRAVTLEHDRLLTNCRQEWARHFERDSDQLRYVAPVVSAISDSSASLPDLLTLQTPACEFRVKLSSSFTPITRGSSCLLRVPNVFQRGLEADDEVVFTRSLESAKTVVTVLVDSLVPTGHIHFAPDGCFVFAAFTSAFILKLLRPECVITPGLETEVYQVIECLIATIGSPKIAIDERHTPKLYSRFLASLLAKHKRDGTAQGRMPQQGPPPQQIQTGSSTQMYQQPPQPPQPQPPQQQQQRQQQQPAPPPQNTTSSSLSSGVSGNAGAPDSHHSTEGRGNYVLEQPPDLTFGVTGQPGELMDFTFDTITTPGNDDLLATMQAIQNPTWWQNMMMPRFLIQDHTNTIGMT</sequence>
<name>A0ACC0TZW3_9AGAM</name>
<evidence type="ECO:0000313" key="2">
    <source>
        <dbReference type="Proteomes" id="UP001207468"/>
    </source>
</evidence>
<evidence type="ECO:0000313" key="1">
    <source>
        <dbReference type="EMBL" id="KAI9452824.1"/>
    </source>
</evidence>
<gene>
    <name evidence="1" type="ORF">F5148DRAFT_1370318</name>
</gene>